<accession>A0A368HHR8</accession>
<comment type="caution">
    <text evidence="1">The sequence shown here is derived from an EMBL/GenBank/DDBJ whole genome shotgun (WGS) entry which is preliminary data.</text>
</comment>
<reference evidence="1 2" key="1">
    <citation type="submission" date="2018-02" db="EMBL/GenBank/DDBJ databases">
        <title>Insights into the biology of acidophilic members of the Acidiferrobacteraceae family derived from comparative genomic analyses.</title>
        <authorList>
            <person name="Issotta F."/>
            <person name="Thyssen C."/>
            <person name="Mena C."/>
            <person name="Moya A."/>
            <person name="Bellenberg S."/>
            <person name="Sproer C."/>
            <person name="Covarrubias P.C."/>
            <person name="Sand W."/>
            <person name="Quatrini R."/>
            <person name="Vera M."/>
        </authorList>
    </citation>
    <scope>NUCLEOTIDE SEQUENCE [LARGE SCALE GENOMIC DNA]</scope>
    <source>
        <strain evidence="2">m-1</strain>
    </source>
</reference>
<dbReference type="Proteomes" id="UP000253250">
    <property type="component" value="Unassembled WGS sequence"/>
</dbReference>
<sequence length="66" mass="7044">MRSRAAASAAGPAKRLRLASLQGLLRRATEIVRGVGILCSAMPMTMRVRVLADIPFMEMAQAKACA</sequence>
<proteinExistence type="predicted"/>
<protein>
    <submittedName>
        <fullName evidence="1">Uncharacterized protein</fullName>
    </submittedName>
</protein>
<name>A0A368HHR8_9GAMM</name>
<dbReference type="AlphaFoldDB" id="A0A368HHR8"/>
<evidence type="ECO:0000313" key="2">
    <source>
        <dbReference type="Proteomes" id="UP000253250"/>
    </source>
</evidence>
<organism evidence="1 2">
    <name type="scientific">Acidiferrobacter thiooxydans</name>
    <dbReference type="NCBI Taxonomy" id="163359"/>
    <lineage>
        <taxon>Bacteria</taxon>
        <taxon>Pseudomonadati</taxon>
        <taxon>Pseudomonadota</taxon>
        <taxon>Gammaproteobacteria</taxon>
        <taxon>Acidiferrobacterales</taxon>
        <taxon>Acidiferrobacteraceae</taxon>
        <taxon>Acidiferrobacter</taxon>
    </lineage>
</organism>
<evidence type="ECO:0000313" key="1">
    <source>
        <dbReference type="EMBL" id="RCN56832.1"/>
    </source>
</evidence>
<dbReference type="EMBL" id="PSYR01000002">
    <property type="protein sequence ID" value="RCN56832.1"/>
    <property type="molecule type" value="Genomic_DNA"/>
</dbReference>
<gene>
    <name evidence="1" type="ORF">C4900_13845</name>
</gene>
<keyword evidence="2" id="KW-1185">Reference proteome</keyword>